<dbReference type="SUPFAM" id="SSF88713">
    <property type="entry name" value="Glycoside hydrolase/deacetylase"/>
    <property type="match status" value="1"/>
</dbReference>
<gene>
    <name evidence="4" type="ORF">H171_3416</name>
</gene>
<dbReference type="GO" id="GO:0016810">
    <property type="term" value="F:hydrolase activity, acting on carbon-nitrogen (but not peptide) bonds"/>
    <property type="evidence" value="ECO:0007669"/>
    <property type="project" value="InterPro"/>
</dbReference>
<dbReference type="PANTHER" id="PTHR10587">
    <property type="entry name" value="GLYCOSYL TRANSFERASE-RELATED"/>
    <property type="match status" value="1"/>
</dbReference>
<dbReference type="InterPro" id="IPR050248">
    <property type="entry name" value="Polysacc_deacetylase_ArnD"/>
</dbReference>
<evidence type="ECO:0000256" key="2">
    <source>
        <dbReference type="ARBA" id="ARBA00022801"/>
    </source>
</evidence>
<dbReference type="PROSITE" id="PS51677">
    <property type="entry name" value="NODB"/>
    <property type="match status" value="1"/>
</dbReference>
<dbReference type="GO" id="GO:0016020">
    <property type="term" value="C:membrane"/>
    <property type="evidence" value="ECO:0007669"/>
    <property type="project" value="TreeGrafter"/>
</dbReference>
<dbReference type="InterPro" id="IPR002509">
    <property type="entry name" value="NODB_dom"/>
</dbReference>
<feature type="domain" description="NodB homology" evidence="3">
    <location>
        <begin position="66"/>
        <end position="240"/>
    </location>
</feature>
<keyword evidence="2" id="KW-0378">Hydrolase</keyword>
<proteinExistence type="predicted"/>
<evidence type="ECO:0000259" key="3">
    <source>
        <dbReference type="PROSITE" id="PS51677"/>
    </source>
</evidence>
<dbReference type="Proteomes" id="UP000231092">
    <property type="component" value="Unassembled WGS sequence"/>
</dbReference>
<dbReference type="Gene3D" id="3.20.20.370">
    <property type="entry name" value="Glycoside hydrolase/deacetylase"/>
    <property type="match status" value="1"/>
</dbReference>
<comment type="caution">
    <text evidence="4">The sequence shown here is derived from an EMBL/GenBank/DDBJ whole genome shotgun (WGS) entry which is preliminary data.</text>
</comment>
<evidence type="ECO:0000313" key="5">
    <source>
        <dbReference type="Proteomes" id="UP000231092"/>
    </source>
</evidence>
<keyword evidence="1" id="KW-0479">Metal-binding</keyword>
<dbReference type="EMBL" id="PGET01000001">
    <property type="protein sequence ID" value="PJJ29856.1"/>
    <property type="molecule type" value="Genomic_DNA"/>
</dbReference>
<dbReference type="AlphaFoldDB" id="A0A2M8Z8T8"/>
<dbReference type="InterPro" id="IPR011330">
    <property type="entry name" value="Glyco_hydro/deAcase_b/a-brl"/>
</dbReference>
<accession>A0A2M8Z8T8</accession>
<sequence length="248" mass="28258">MAESWAYGNMKMKWKAACLLVVLILDIIFIKAMHQSYTEAKNTLFLPVGADAEARDEVRRQFSGDKQIALTFDDGPHSVYTPRLLDGLRKRGVHASFFILGENVEGKESILKQMKEDGHLIGNHGYTHVQMSKESVLTACQQIEQNNRQIEEITGTRPQYLRPPYGSWNEELECTTDMSVVLWNLDPLDWKTKSVKKVVRYIVKRVEPGDIILLHDVYPTSVEAALEVIDTLTKQGYTFVTVDELLID</sequence>
<protein>
    <submittedName>
        <fullName evidence="4">Peptidoglycan/xylan/chitin deacetylase (PgdA/CDA1 family)</fullName>
    </submittedName>
</protein>
<dbReference type="GO" id="GO:0005975">
    <property type="term" value="P:carbohydrate metabolic process"/>
    <property type="evidence" value="ECO:0007669"/>
    <property type="project" value="InterPro"/>
</dbReference>
<dbReference type="GO" id="GO:0046872">
    <property type="term" value="F:metal ion binding"/>
    <property type="evidence" value="ECO:0007669"/>
    <property type="project" value="UniProtKB-KW"/>
</dbReference>
<dbReference type="PANTHER" id="PTHR10587:SF133">
    <property type="entry name" value="CHITIN DEACETYLASE 1-RELATED"/>
    <property type="match status" value="1"/>
</dbReference>
<name>A0A2M8Z8T8_9FIRM</name>
<dbReference type="Pfam" id="PF01522">
    <property type="entry name" value="Polysacc_deac_1"/>
    <property type="match status" value="1"/>
</dbReference>
<evidence type="ECO:0000313" key="4">
    <source>
        <dbReference type="EMBL" id="PJJ29856.1"/>
    </source>
</evidence>
<evidence type="ECO:0000256" key="1">
    <source>
        <dbReference type="ARBA" id="ARBA00022723"/>
    </source>
</evidence>
<dbReference type="CDD" id="cd10954">
    <property type="entry name" value="CE4_CtAXE_like"/>
    <property type="match status" value="1"/>
</dbReference>
<reference evidence="4 5" key="1">
    <citation type="submission" date="2017-11" db="EMBL/GenBank/DDBJ databases">
        <title>Understudied soil microbes with underappreciated capabilities: Untangling the Clostridium saccharolyticum group.</title>
        <authorList>
            <person name="Leschine S."/>
        </authorList>
    </citation>
    <scope>NUCLEOTIDE SEQUENCE [LARGE SCALE GENOMIC DNA]</scope>
    <source>
        <strain evidence="4 5">18A</strain>
    </source>
</reference>
<organism evidence="4 5">
    <name type="scientific">[Clostridium] celerecrescens 18A</name>
    <dbReference type="NCBI Taxonomy" id="1286362"/>
    <lineage>
        <taxon>Bacteria</taxon>
        <taxon>Bacillati</taxon>
        <taxon>Bacillota</taxon>
        <taxon>Clostridia</taxon>
        <taxon>Lachnospirales</taxon>
        <taxon>Lachnospiraceae</taxon>
        <taxon>Lacrimispora</taxon>
    </lineage>
</organism>